<evidence type="ECO:0000256" key="1">
    <source>
        <dbReference type="ARBA" id="ARBA00004123"/>
    </source>
</evidence>
<name>A0A9P3ULS8_LYOSH</name>
<feature type="region of interest" description="Disordered" evidence="8">
    <location>
        <begin position="48"/>
        <end position="89"/>
    </location>
</feature>
<evidence type="ECO:0000313" key="10">
    <source>
        <dbReference type="Proteomes" id="UP001063166"/>
    </source>
</evidence>
<dbReference type="GO" id="GO:1902977">
    <property type="term" value="P:mitotic DNA replication preinitiation complex assembly"/>
    <property type="evidence" value="ECO:0007669"/>
    <property type="project" value="TreeGrafter"/>
</dbReference>
<reference evidence="9" key="1">
    <citation type="submission" date="2022-07" db="EMBL/GenBank/DDBJ databases">
        <title>The genome of Lyophyllum shimeji provides insight into the initial evolution of ectomycorrhizal fungal genome.</title>
        <authorList>
            <person name="Kobayashi Y."/>
            <person name="Shibata T."/>
            <person name="Hirakawa H."/>
            <person name="Shigenobu S."/>
            <person name="Nishiyama T."/>
            <person name="Yamada A."/>
            <person name="Hasebe M."/>
            <person name="Kawaguchi M."/>
        </authorList>
    </citation>
    <scope>NUCLEOTIDE SEQUENCE</scope>
    <source>
        <strain evidence="9">AT787</strain>
    </source>
</reference>
<accession>A0A9P3ULS8</accession>
<feature type="region of interest" description="Disordered" evidence="8">
    <location>
        <begin position="285"/>
        <end position="410"/>
    </location>
</feature>
<keyword evidence="5 7" id="KW-0539">Nucleus</keyword>
<proteinExistence type="inferred from homology"/>
<evidence type="ECO:0000256" key="8">
    <source>
        <dbReference type="SAM" id="MobiDB-lite"/>
    </source>
</evidence>
<dbReference type="InterPro" id="IPR021110">
    <property type="entry name" value="DNA_rep_checkpnt_protein"/>
</dbReference>
<feature type="compositionally biased region" description="Basic residues" evidence="8">
    <location>
        <begin position="285"/>
        <end position="294"/>
    </location>
</feature>
<dbReference type="Pfam" id="PF11719">
    <property type="entry name" value="Drc1-Sld2"/>
    <property type="match status" value="1"/>
</dbReference>
<protein>
    <recommendedName>
        <fullName evidence="3 7">DNA replication regulator SLD2</fullName>
    </recommendedName>
</protein>
<sequence>MDVSTVKAEIKAWERSFKSSHGRDPTIQDIKLQPDIANKYRLYKKLSKTSTDALPSASTSSHTSSDLPSTPPRSRPRSHQLVPTLLTQPRVIETTAPLSSFNPFSPQKNNGKGKVLAAQARPHSFASPFKSTAPLVEPFPLLNVPKPPATSVTPPHSPLTANSAVSRARKRLRGEPVSPSPIKGKRRRVGSQTILPFAKLASDSSSSEDESENAINSSIVSDSPVKVPAGGMSFKLLFDETGGTKNKAPLMRMISISSARGLFGEKSKGGVDDDAIWDLDDAKLRSGKGKHTGAPHKPCTALSVNGSTHVSKPNVVTDQQMPRKTAKRTLSDAESEVPDTPHETLAGPSLIPPSPPPANSSTYKSRQSASTKAKGLPTGRKKAKTVTDPDKLDDKIDGDAEDSDELKPNVKIIDRMQTRFRRTASTEADGGEYDLDSDPDPILGYSGRAAPRVQEATLPPNDAGEGKFEVDLPDELRRVLALDAKELKIRDSREERLVQGLVSGRRTCHYDPARGGEIWDVGEDDLRYDEEEVIKRDTEGEDEWEGEPVPWEVGEL</sequence>
<dbReference type="EMBL" id="BRPK01000003">
    <property type="protein sequence ID" value="GLB35965.1"/>
    <property type="molecule type" value="Genomic_DNA"/>
</dbReference>
<dbReference type="GO" id="GO:0000727">
    <property type="term" value="P:double-strand break repair via break-induced replication"/>
    <property type="evidence" value="ECO:0007669"/>
    <property type="project" value="TreeGrafter"/>
</dbReference>
<dbReference type="Gene3D" id="1.10.10.1460">
    <property type="match status" value="1"/>
</dbReference>
<keyword evidence="10" id="KW-1185">Reference proteome</keyword>
<keyword evidence="4 7" id="KW-0235">DNA replication</keyword>
<evidence type="ECO:0000313" key="9">
    <source>
        <dbReference type="EMBL" id="GLB35965.1"/>
    </source>
</evidence>
<dbReference type="GO" id="GO:0003697">
    <property type="term" value="F:single-stranded DNA binding"/>
    <property type="evidence" value="ECO:0007669"/>
    <property type="project" value="TreeGrafter"/>
</dbReference>
<comment type="similarity">
    <text evidence="2 7">Belongs to the SLD2 family.</text>
</comment>
<dbReference type="AlphaFoldDB" id="A0A9P3ULS8"/>
<feature type="compositionally biased region" description="Basic and acidic residues" evidence="8">
    <location>
        <begin position="385"/>
        <end position="398"/>
    </location>
</feature>
<evidence type="ECO:0000256" key="3">
    <source>
        <dbReference type="ARBA" id="ARBA00018363"/>
    </source>
</evidence>
<comment type="function">
    <text evidence="7">Has a role in the initiation of DNA replication. Required at S-phase checkpoint.</text>
</comment>
<evidence type="ECO:0000256" key="2">
    <source>
        <dbReference type="ARBA" id="ARBA00007276"/>
    </source>
</evidence>
<feature type="compositionally biased region" description="Acidic residues" evidence="8">
    <location>
        <begin position="429"/>
        <end position="439"/>
    </location>
</feature>
<dbReference type="CDD" id="cd22289">
    <property type="entry name" value="RecQL4_SLD2_NTD"/>
    <property type="match status" value="1"/>
</dbReference>
<comment type="subcellular location">
    <subcellularLocation>
        <location evidence="1 7">Nucleus</location>
    </subcellularLocation>
</comment>
<feature type="compositionally biased region" description="Low complexity" evidence="8">
    <location>
        <begin position="55"/>
        <end position="68"/>
    </location>
</feature>
<evidence type="ECO:0000256" key="5">
    <source>
        <dbReference type="ARBA" id="ARBA00023242"/>
    </source>
</evidence>
<comment type="caution">
    <text evidence="9">The sequence shown here is derived from an EMBL/GenBank/DDBJ whole genome shotgun (WGS) entry which is preliminary data.</text>
</comment>
<feature type="compositionally biased region" description="Polar residues" evidence="8">
    <location>
        <begin position="362"/>
        <end position="371"/>
    </location>
</feature>
<evidence type="ECO:0000256" key="7">
    <source>
        <dbReference type="RuleBase" id="RU367067"/>
    </source>
</evidence>
<feature type="compositionally biased region" description="Polar residues" evidence="8">
    <location>
        <begin position="150"/>
        <end position="165"/>
    </location>
</feature>
<organism evidence="9 10">
    <name type="scientific">Lyophyllum shimeji</name>
    <name type="common">Hon-shimeji</name>
    <name type="synonym">Tricholoma shimeji</name>
    <dbReference type="NCBI Taxonomy" id="47721"/>
    <lineage>
        <taxon>Eukaryota</taxon>
        <taxon>Fungi</taxon>
        <taxon>Dikarya</taxon>
        <taxon>Basidiomycota</taxon>
        <taxon>Agaricomycotina</taxon>
        <taxon>Agaricomycetes</taxon>
        <taxon>Agaricomycetidae</taxon>
        <taxon>Agaricales</taxon>
        <taxon>Tricholomatineae</taxon>
        <taxon>Lyophyllaceae</taxon>
        <taxon>Lyophyllum</taxon>
    </lineage>
</organism>
<keyword evidence="6 7" id="KW-0131">Cell cycle</keyword>
<feature type="region of interest" description="Disordered" evidence="8">
    <location>
        <begin position="536"/>
        <end position="556"/>
    </location>
</feature>
<feature type="compositionally biased region" description="Polar residues" evidence="8">
    <location>
        <begin position="302"/>
        <end position="322"/>
    </location>
</feature>
<dbReference type="GO" id="GO:0031261">
    <property type="term" value="C:DNA replication preinitiation complex"/>
    <property type="evidence" value="ECO:0007669"/>
    <property type="project" value="TreeGrafter"/>
</dbReference>
<feature type="region of interest" description="Disordered" evidence="8">
    <location>
        <begin position="148"/>
        <end position="195"/>
    </location>
</feature>
<dbReference type="OrthoDB" id="8775810at2759"/>
<evidence type="ECO:0000256" key="6">
    <source>
        <dbReference type="ARBA" id="ARBA00023306"/>
    </source>
</evidence>
<dbReference type="PANTHER" id="PTHR28124">
    <property type="entry name" value="DNA REPLICATION REGULATOR SLD2"/>
    <property type="match status" value="1"/>
</dbReference>
<dbReference type="GO" id="GO:0003688">
    <property type="term" value="F:DNA replication origin binding"/>
    <property type="evidence" value="ECO:0007669"/>
    <property type="project" value="TreeGrafter"/>
</dbReference>
<evidence type="ECO:0000256" key="4">
    <source>
        <dbReference type="ARBA" id="ARBA00022705"/>
    </source>
</evidence>
<dbReference type="PANTHER" id="PTHR28124:SF1">
    <property type="entry name" value="DNA REPLICATION REGULATOR SLD2"/>
    <property type="match status" value="1"/>
</dbReference>
<dbReference type="InterPro" id="IPR040203">
    <property type="entry name" value="Sld2"/>
</dbReference>
<feature type="region of interest" description="Disordered" evidence="8">
    <location>
        <begin position="422"/>
        <end position="446"/>
    </location>
</feature>
<dbReference type="Proteomes" id="UP001063166">
    <property type="component" value="Unassembled WGS sequence"/>
</dbReference>
<gene>
    <name evidence="9" type="ORF">LshimejAT787_0302530</name>
</gene>
<dbReference type="FunFam" id="1.10.10.1460:FF:000001">
    <property type="entry name" value="DNA replication regulator Sld2"/>
    <property type="match status" value="1"/>
</dbReference>
<dbReference type="GO" id="GO:0006270">
    <property type="term" value="P:DNA replication initiation"/>
    <property type="evidence" value="ECO:0007669"/>
    <property type="project" value="UniProtKB-UniRule"/>
</dbReference>